<protein>
    <submittedName>
        <fullName evidence="1">Beta-xylosidase/alpha-L-arabinofuranosidase 2</fullName>
    </submittedName>
</protein>
<dbReference type="Proteomes" id="UP001060215">
    <property type="component" value="Chromosome 13"/>
</dbReference>
<evidence type="ECO:0000313" key="2">
    <source>
        <dbReference type="Proteomes" id="UP001060215"/>
    </source>
</evidence>
<sequence length="1068" mass="118752">MAGNSGLGSFGFCDRSLGVKKRVEDLVKRLTLQEKIGSLGDIGGSVSRLGIPEYKWWSEGLHGVAPGWHGGTRFSELVPGATSFPQVILTAASFNVTLFEAIGKAVSTEARAMYNVGLAGLTFWSPNVNIFRDPRGGRGQETPGEDPLLTSKYSSAYVRGLQQRDDGNKDRLKVAACCKHYTAYDVDHWKGVDRFEFNAVVTKQDIDDTFQPPFKSCVLDGNVARLDLNCGAYLGKYTEGAVKAGLVNESAIDRAISNNFATLMRLGFFDGDPSKQHYGKLSPKDVCTPKNQELAREAARQGIMLLKNSQGSLPLSPTAIKSLAVIGPNANATLTMIGNYEGTLCKYTTPLQGLTASVPTTNVPGYDAKKIAASSDATILVMGADQSIETEGHDRVDLTLPGQQQLLVTEIASVSKGPVILVIMFGGGMDVQFAKDNDKITSILWVGYPGEAGGAAIADVILGYHNPSMWEAAMSWYPQSYTKNIPMTNMNTNRLSILAKSQMRLSKLDELRQAAKTGLEMRFKKECAELAVEKKQLGLLEKKRARARMLQVRKVAESVSHHWGDIDHLLNRVDSPNKKGTPMKSTHSKDVKRRGSIGEASKRSHVKLSRYQVRIVLCAYMILGHSVAVFSDQGEHEIDLAKSAEKFVQEFELLMKIILDGPIQSSNEESDHALARCWTFKSQLAAFDAAWCSYLSSFVMWKVNDAESLEQDLVRVSCQLELSMIQTCKMTPDGDSGAVTHDMKVIQKQMSRVEPMIEEAEGFVKNCKRKREVISASTSSSCVSHDVPEIQKEDDIKIYQSKKIIISPSHVLGRRHNIDVTGIQLKMSRVDPMIEEAEGFLKNCKRKHEEISASTSSSCLSHTVPEIQKEDDIKTYQSKKIIISPSYALGRRHNIDVEDCFQKEELSRKIERFKVVYRFGIQHVMFHVVGDAVCWCSLELLSEVIVVQLVRIGPILRVHLTRRTGIQLKMSRVDPMIEEAEGFAKNCKRKREEISASTSSSYVLHDVPEIQKEDDIKIYRSKKIIISSSYVLGRRHNIDVEDYFHTEELLGKTEGFKVVYRFGDGFQN</sequence>
<accession>A0ACC0FRQ9</accession>
<comment type="caution">
    <text evidence="1">The sequence shown here is derived from an EMBL/GenBank/DDBJ whole genome shotgun (WGS) entry which is preliminary data.</text>
</comment>
<gene>
    <name evidence="1" type="ORF">LOK49_LG12G00253</name>
</gene>
<dbReference type="EMBL" id="CM045770">
    <property type="protein sequence ID" value="KAI7991229.1"/>
    <property type="molecule type" value="Genomic_DNA"/>
</dbReference>
<name>A0ACC0FRQ9_9ERIC</name>
<evidence type="ECO:0000313" key="1">
    <source>
        <dbReference type="EMBL" id="KAI7991229.1"/>
    </source>
</evidence>
<proteinExistence type="predicted"/>
<organism evidence="1 2">
    <name type="scientific">Camellia lanceoleosa</name>
    <dbReference type="NCBI Taxonomy" id="1840588"/>
    <lineage>
        <taxon>Eukaryota</taxon>
        <taxon>Viridiplantae</taxon>
        <taxon>Streptophyta</taxon>
        <taxon>Embryophyta</taxon>
        <taxon>Tracheophyta</taxon>
        <taxon>Spermatophyta</taxon>
        <taxon>Magnoliopsida</taxon>
        <taxon>eudicotyledons</taxon>
        <taxon>Gunneridae</taxon>
        <taxon>Pentapetalae</taxon>
        <taxon>asterids</taxon>
        <taxon>Ericales</taxon>
        <taxon>Theaceae</taxon>
        <taxon>Camellia</taxon>
    </lineage>
</organism>
<keyword evidence="2" id="KW-1185">Reference proteome</keyword>
<reference evidence="1 2" key="1">
    <citation type="journal article" date="2022" name="Plant J.">
        <title>Chromosome-level genome of Camellia lanceoleosa provides a valuable resource for understanding genome evolution and self-incompatibility.</title>
        <authorList>
            <person name="Gong W."/>
            <person name="Xiao S."/>
            <person name="Wang L."/>
            <person name="Liao Z."/>
            <person name="Chang Y."/>
            <person name="Mo W."/>
            <person name="Hu G."/>
            <person name="Li W."/>
            <person name="Zhao G."/>
            <person name="Zhu H."/>
            <person name="Hu X."/>
            <person name="Ji K."/>
            <person name="Xiang X."/>
            <person name="Song Q."/>
            <person name="Yuan D."/>
            <person name="Jin S."/>
            <person name="Zhang L."/>
        </authorList>
    </citation>
    <scope>NUCLEOTIDE SEQUENCE [LARGE SCALE GENOMIC DNA]</scope>
    <source>
        <strain evidence="1">SQ_2022a</strain>
    </source>
</reference>